<dbReference type="STRING" id="1142394.PSMK_31730"/>
<protein>
    <submittedName>
        <fullName evidence="3">Uncharacterized protein</fullName>
    </submittedName>
</protein>
<dbReference type="KEGG" id="phm:PSMK_31730"/>
<feature type="transmembrane region" description="Helical" evidence="2">
    <location>
        <begin position="186"/>
        <end position="208"/>
    </location>
</feature>
<reference evidence="3 4" key="1">
    <citation type="submission" date="2012-02" db="EMBL/GenBank/DDBJ databases">
        <title>Complete genome sequence of Phycisphaera mikurensis NBRC 102666.</title>
        <authorList>
            <person name="Ankai A."/>
            <person name="Hosoyama A."/>
            <person name="Terui Y."/>
            <person name="Sekine M."/>
            <person name="Fukai R."/>
            <person name="Kato Y."/>
            <person name="Nakamura S."/>
            <person name="Yamada-Narita S."/>
            <person name="Kawakoshi A."/>
            <person name="Fukunaga Y."/>
            <person name="Yamazaki S."/>
            <person name="Fujita N."/>
        </authorList>
    </citation>
    <scope>NUCLEOTIDE SEQUENCE [LARGE SCALE GENOMIC DNA]</scope>
    <source>
        <strain evidence="4">NBRC 102666 / KCTC 22515 / FYK2301M01</strain>
    </source>
</reference>
<feature type="region of interest" description="Disordered" evidence="1">
    <location>
        <begin position="41"/>
        <end position="69"/>
    </location>
</feature>
<evidence type="ECO:0000256" key="1">
    <source>
        <dbReference type="SAM" id="MobiDB-lite"/>
    </source>
</evidence>
<sequence length="340" mass="34535">MKYRFHCPRCGHVQESSFVRIGAQVACPACEEVFRIEDETLEGGGPGGAALAGGRAGSRGGEPEEDVLQGEEPEAMVGLSGLSGLMHGAEDAHGGGDGESEGEAGFPGNTGAHGSFKGAADSGIGVPAELAPDEDDGPAPGPAGGGRRDAPPPRPIEAPPTRDQLRKARARERREAAERARSRRRLTLVVVLAVGLAAGFIGGLFALLGEAPAERAPEPAPRPAPIAAAAPPAPTAEPATVYARSTAAGRPEPLPGVAVAAMPEADPLGQTRRIAVTLRNDGEAVAGPLRLHLSVDPPDAAAWGVSVPGGLAAGRSRELTVSLVPPLPVDGRVWTVIPAR</sequence>
<keyword evidence="2" id="KW-0812">Transmembrane</keyword>
<keyword evidence="4" id="KW-1185">Reference proteome</keyword>
<accession>I0IJ94</accession>
<dbReference type="EMBL" id="AP012338">
    <property type="protein sequence ID" value="BAM05332.1"/>
    <property type="molecule type" value="Genomic_DNA"/>
</dbReference>
<dbReference type="Proteomes" id="UP000007881">
    <property type="component" value="Chromosome"/>
</dbReference>
<evidence type="ECO:0000313" key="4">
    <source>
        <dbReference type="Proteomes" id="UP000007881"/>
    </source>
</evidence>
<evidence type="ECO:0000313" key="3">
    <source>
        <dbReference type="EMBL" id="BAM05332.1"/>
    </source>
</evidence>
<keyword evidence="2" id="KW-1133">Transmembrane helix</keyword>
<feature type="compositionally biased region" description="Gly residues" evidence="1">
    <location>
        <begin position="42"/>
        <end position="60"/>
    </location>
</feature>
<dbReference type="HOGENOM" id="CLU_816003_0_0_0"/>
<name>I0IJ94_PHYMF</name>
<organism evidence="3 4">
    <name type="scientific">Phycisphaera mikurensis (strain NBRC 102666 / KCTC 22515 / FYK2301M01)</name>
    <dbReference type="NCBI Taxonomy" id="1142394"/>
    <lineage>
        <taxon>Bacteria</taxon>
        <taxon>Pseudomonadati</taxon>
        <taxon>Planctomycetota</taxon>
        <taxon>Phycisphaerae</taxon>
        <taxon>Phycisphaerales</taxon>
        <taxon>Phycisphaeraceae</taxon>
        <taxon>Phycisphaera</taxon>
    </lineage>
</organism>
<gene>
    <name evidence="3" type="ordered locus">PSMK_31730</name>
</gene>
<keyword evidence="2" id="KW-0472">Membrane</keyword>
<evidence type="ECO:0000256" key="2">
    <source>
        <dbReference type="SAM" id="Phobius"/>
    </source>
</evidence>
<dbReference type="RefSeq" id="WP_014438535.1">
    <property type="nucleotide sequence ID" value="NC_017080.1"/>
</dbReference>
<proteinExistence type="predicted"/>
<dbReference type="AlphaFoldDB" id="I0IJ94"/>
<feature type="region of interest" description="Disordered" evidence="1">
    <location>
        <begin position="84"/>
        <end position="181"/>
    </location>
</feature>